<dbReference type="Proteomes" id="UP000037043">
    <property type="component" value="Unassembled WGS sequence"/>
</dbReference>
<feature type="domain" description="tRNA nucleotidyltransferase/poly(A) polymerase RNA and SrmB- binding" evidence="14">
    <location>
        <begin position="155"/>
        <end position="216"/>
    </location>
</feature>
<evidence type="ECO:0000313" key="16">
    <source>
        <dbReference type="Proteomes" id="UP000037043"/>
    </source>
</evidence>
<dbReference type="STRING" id="36844.SAMN04488501_11925"/>
<dbReference type="InterPro" id="IPR002646">
    <property type="entry name" value="PolA_pol_head_dom"/>
</dbReference>
<dbReference type="InterPro" id="IPR043519">
    <property type="entry name" value="NT_sf"/>
</dbReference>
<keyword evidence="16" id="KW-1185">Reference proteome</keyword>
<dbReference type="GO" id="GO:0046872">
    <property type="term" value="F:metal ion binding"/>
    <property type="evidence" value="ECO:0007669"/>
    <property type="project" value="UniProtKB-KW"/>
</dbReference>
<dbReference type="Gene3D" id="1.10.3090.10">
    <property type="entry name" value="cca-adding enzyme, domain 2"/>
    <property type="match status" value="1"/>
</dbReference>
<feature type="domain" description="Poly A polymerase head" evidence="12">
    <location>
        <begin position="19"/>
        <end position="129"/>
    </location>
</feature>
<accession>A0A0L6Z807</accession>
<dbReference type="PATRIC" id="fig|1121318.3.peg.2503"/>
<evidence type="ECO:0000256" key="5">
    <source>
        <dbReference type="ARBA" id="ARBA00022723"/>
    </source>
</evidence>
<evidence type="ECO:0000256" key="9">
    <source>
        <dbReference type="ARBA" id="ARBA00022842"/>
    </source>
</evidence>
<dbReference type="Gene3D" id="3.30.460.10">
    <property type="entry name" value="Beta Polymerase, domain 2"/>
    <property type="match status" value="1"/>
</dbReference>
<keyword evidence="10 11" id="KW-0694">RNA-binding</keyword>
<dbReference type="GO" id="GO:0042245">
    <property type="term" value="P:RNA repair"/>
    <property type="evidence" value="ECO:0007669"/>
    <property type="project" value="UniProtKB-KW"/>
</dbReference>
<evidence type="ECO:0000256" key="3">
    <source>
        <dbReference type="ARBA" id="ARBA00022694"/>
    </source>
</evidence>
<sequence>MREIIDNIKKVLHITNGNVYIVGGYIRDKLLNMEVISEDLDIIYEGDIKDFIDNLEMIGYSIFPIKESIGIYRSVIKGKIIDIAKLKGRNIEEDLRSRDFTINAIALKLIENKIIDPFKGREHLKAKLIHEVTDNSIKDDKVRILRAYRLSLKLGMHFSKSCEEHIIEESRYIKQYPKERIYTELIKLIEEDKEAIAFEALERCGVLQNLIPYIDELKVIGKCRYHIEDAFTHMNLVYKNFKALLKGNLTIKGLDLELLNNKLGGTYIKSYIAFAAFSHDIGKAKCYKKIEDKVSFIGHDKVGAEIISEVCEELGFPKEGKKLIEILVEAHMYPLGLCKNRVKNNKKSFYKLFSRYDKFIPFILTLSYCDMYATKMLYDPDNEEELFKKYIEQLFEEYKLFRKARDNRFINGKQVMEITKREGKEIKLVLEDLEKKTYFGLINNAEEAINYLKGIKNI</sequence>
<evidence type="ECO:0000313" key="15">
    <source>
        <dbReference type="EMBL" id="KOA19106.1"/>
    </source>
</evidence>
<evidence type="ECO:0000256" key="1">
    <source>
        <dbReference type="ARBA" id="ARBA00001946"/>
    </source>
</evidence>
<dbReference type="SUPFAM" id="SSF81301">
    <property type="entry name" value="Nucleotidyltransferase"/>
    <property type="match status" value="1"/>
</dbReference>
<dbReference type="PANTHER" id="PTHR47545">
    <property type="entry name" value="MULTIFUNCTIONAL CCA PROTEIN"/>
    <property type="match status" value="1"/>
</dbReference>
<evidence type="ECO:0000256" key="8">
    <source>
        <dbReference type="ARBA" id="ARBA00022840"/>
    </source>
</evidence>
<evidence type="ECO:0000256" key="4">
    <source>
        <dbReference type="ARBA" id="ARBA00022695"/>
    </source>
</evidence>
<keyword evidence="8" id="KW-0067">ATP-binding</keyword>
<evidence type="ECO:0000259" key="12">
    <source>
        <dbReference type="Pfam" id="PF01743"/>
    </source>
</evidence>
<evidence type="ECO:0000259" key="13">
    <source>
        <dbReference type="Pfam" id="PF01966"/>
    </source>
</evidence>
<evidence type="ECO:0000256" key="7">
    <source>
        <dbReference type="ARBA" id="ARBA00022800"/>
    </source>
</evidence>
<dbReference type="Pfam" id="PF01743">
    <property type="entry name" value="PolyA_pol"/>
    <property type="match status" value="1"/>
</dbReference>
<dbReference type="GO" id="GO:0016779">
    <property type="term" value="F:nucleotidyltransferase activity"/>
    <property type="evidence" value="ECO:0007669"/>
    <property type="project" value="UniProtKB-KW"/>
</dbReference>
<dbReference type="RefSeq" id="WP_052221993.1">
    <property type="nucleotide sequence ID" value="NZ_LHUR01000028.1"/>
</dbReference>
<evidence type="ECO:0000256" key="11">
    <source>
        <dbReference type="RuleBase" id="RU003953"/>
    </source>
</evidence>
<gene>
    <name evidence="15" type="primary">cca_2</name>
    <name evidence="15" type="ORF">CLHOM_24870</name>
</gene>
<dbReference type="EMBL" id="LHUR01000028">
    <property type="protein sequence ID" value="KOA19106.1"/>
    <property type="molecule type" value="Genomic_DNA"/>
</dbReference>
<feature type="domain" description="HD" evidence="13">
    <location>
        <begin position="270"/>
        <end position="334"/>
    </location>
</feature>
<comment type="caution">
    <text evidence="15">The sequence shown here is derived from an EMBL/GenBank/DDBJ whole genome shotgun (WGS) entry which is preliminary data.</text>
</comment>
<evidence type="ECO:0000259" key="14">
    <source>
        <dbReference type="Pfam" id="PF12627"/>
    </source>
</evidence>
<dbReference type="CDD" id="cd05398">
    <property type="entry name" value="NT_ClassII-CCAase"/>
    <property type="match status" value="1"/>
</dbReference>
<keyword evidence="9" id="KW-0460">Magnesium</keyword>
<reference evidence="16" key="1">
    <citation type="submission" date="2015-08" db="EMBL/GenBank/DDBJ databases">
        <title>Genome sequence of the strict anaerobe Clostridium homopropionicum LuHBu1 (DSM 5847T).</title>
        <authorList>
            <person name="Poehlein A."/>
            <person name="Beck M."/>
            <person name="Schiel-Bengelsdorf B."/>
            <person name="Bengelsdorf F.R."/>
            <person name="Daniel R."/>
            <person name="Duerre P."/>
        </authorList>
    </citation>
    <scope>NUCLEOTIDE SEQUENCE [LARGE SCALE GENOMIC DNA]</scope>
    <source>
        <strain evidence="16">DSM 5847</strain>
    </source>
</reference>
<evidence type="ECO:0000256" key="10">
    <source>
        <dbReference type="ARBA" id="ARBA00022884"/>
    </source>
</evidence>
<dbReference type="InterPro" id="IPR050124">
    <property type="entry name" value="tRNA_CCA-adding_enzyme"/>
</dbReference>
<keyword evidence="4" id="KW-0548">Nucleotidyltransferase</keyword>
<dbReference type="Pfam" id="PF12627">
    <property type="entry name" value="PolyA_pol_RNAbd"/>
    <property type="match status" value="1"/>
</dbReference>
<dbReference type="GO" id="GO:0008033">
    <property type="term" value="P:tRNA processing"/>
    <property type="evidence" value="ECO:0007669"/>
    <property type="project" value="UniProtKB-KW"/>
</dbReference>
<keyword evidence="3" id="KW-0819">tRNA processing</keyword>
<keyword evidence="7" id="KW-0692">RNA repair</keyword>
<comment type="cofactor">
    <cofactor evidence="1">
        <name>Mg(2+)</name>
        <dbReference type="ChEBI" id="CHEBI:18420"/>
    </cofactor>
</comment>
<dbReference type="Pfam" id="PF01966">
    <property type="entry name" value="HD"/>
    <property type="match status" value="1"/>
</dbReference>
<organism evidence="15 16">
    <name type="scientific">Clostridium homopropionicum DSM 5847</name>
    <dbReference type="NCBI Taxonomy" id="1121318"/>
    <lineage>
        <taxon>Bacteria</taxon>
        <taxon>Bacillati</taxon>
        <taxon>Bacillota</taxon>
        <taxon>Clostridia</taxon>
        <taxon>Eubacteriales</taxon>
        <taxon>Clostridiaceae</taxon>
        <taxon>Clostridium</taxon>
    </lineage>
</organism>
<dbReference type="AlphaFoldDB" id="A0A0L6Z807"/>
<evidence type="ECO:0000256" key="6">
    <source>
        <dbReference type="ARBA" id="ARBA00022741"/>
    </source>
</evidence>
<dbReference type="SUPFAM" id="SSF81891">
    <property type="entry name" value="Poly A polymerase C-terminal region-like"/>
    <property type="match status" value="1"/>
</dbReference>
<keyword evidence="5" id="KW-0479">Metal-binding</keyword>
<dbReference type="GO" id="GO:0003723">
    <property type="term" value="F:RNA binding"/>
    <property type="evidence" value="ECO:0007669"/>
    <property type="project" value="UniProtKB-KW"/>
</dbReference>
<dbReference type="GO" id="GO:0005524">
    <property type="term" value="F:ATP binding"/>
    <property type="evidence" value="ECO:0007669"/>
    <property type="project" value="UniProtKB-KW"/>
</dbReference>
<protein>
    <submittedName>
        <fullName evidence="15">Multifunctional CCA protein</fullName>
    </submittedName>
</protein>
<evidence type="ECO:0000256" key="2">
    <source>
        <dbReference type="ARBA" id="ARBA00022679"/>
    </source>
</evidence>
<proteinExistence type="inferred from homology"/>
<keyword evidence="2 11" id="KW-0808">Transferase</keyword>
<dbReference type="PANTHER" id="PTHR47545:SF1">
    <property type="entry name" value="MULTIFUNCTIONAL CCA PROTEIN"/>
    <property type="match status" value="1"/>
</dbReference>
<dbReference type="InterPro" id="IPR006674">
    <property type="entry name" value="HD_domain"/>
</dbReference>
<dbReference type="InterPro" id="IPR032828">
    <property type="entry name" value="PolyA_RNA-bd"/>
</dbReference>
<comment type="similarity">
    <text evidence="11">Belongs to the tRNA nucleotidyltransferase/poly(A) polymerase family.</text>
</comment>
<name>A0A0L6Z807_9CLOT</name>
<keyword evidence="6" id="KW-0547">Nucleotide-binding</keyword>